<dbReference type="PANTHER" id="PTHR11024:SF3">
    <property type="entry name" value="NUCLEOPORIN SEH1"/>
    <property type="match status" value="1"/>
</dbReference>
<evidence type="ECO:0000256" key="1">
    <source>
        <dbReference type="ARBA" id="ARBA00004259"/>
    </source>
</evidence>
<dbReference type="GO" id="GO:0035859">
    <property type="term" value="C:Seh1-associated complex"/>
    <property type="evidence" value="ECO:0007669"/>
    <property type="project" value="TreeGrafter"/>
</dbReference>
<dbReference type="FunFam" id="2.130.10.10:FF:000063">
    <property type="entry name" value="SEH1 like nucleoporin"/>
    <property type="match status" value="1"/>
</dbReference>
<evidence type="ECO:0000256" key="8">
    <source>
        <dbReference type="ARBA" id="ARBA00022776"/>
    </source>
</evidence>
<keyword evidence="7" id="KW-0677">Repeat</keyword>
<keyword evidence="5 13" id="KW-0853">WD repeat</keyword>
<dbReference type="SUPFAM" id="SSF50978">
    <property type="entry name" value="WD40 repeat-like"/>
    <property type="match status" value="1"/>
</dbReference>
<sequence length="370" mass="42102">MFETNTVHTDHKDIIHDVQYDYYGIRFATCSSDQIIKIFDKQDNGEWICTANWRGHSGSVWRLSWAHPEFGQVLASCSFDRTVSVWEESLGEKSNQALTPPTRRWVRKTNLVDSRTNVTDCKFGPKHLGLLIATTSADGFIRIYEAPEITNLSQWTLQHEIDCKLALSCISWNNSLYRLHAPMIAAGSDSNQGGGVGKVFIFEYSENARRWVRTETINSVTDEVHDLAFAPSLGRSFHTLAVGSKDLHIFNLKPILDSSSSNRFEIQPAQQLINETQVVPDRGIEPRIWRVSWNVTGTLLAATADDGYVRLWKQNYLKSWRCVCIFAPQSQAHIFQEPLSQGSNDKGNNTRTTQYFKRGTITHPNQVPWH</sequence>
<evidence type="ECO:0000256" key="13">
    <source>
        <dbReference type="PROSITE-ProRule" id="PRU00221"/>
    </source>
</evidence>
<feature type="repeat" description="WD" evidence="13">
    <location>
        <begin position="53"/>
        <end position="96"/>
    </location>
</feature>
<evidence type="ECO:0000256" key="4">
    <source>
        <dbReference type="ARBA" id="ARBA00022448"/>
    </source>
</evidence>
<evidence type="ECO:0000256" key="12">
    <source>
        <dbReference type="ARBA" id="ARBA00023306"/>
    </source>
</evidence>
<dbReference type="SMART" id="SM00320">
    <property type="entry name" value="WD40"/>
    <property type="match status" value="4"/>
</dbReference>
<keyword evidence="6" id="KW-0132">Cell division</keyword>
<keyword evidence="4" id="KW-0813">Transport</keyword>
<dbReference type="Gene3D" id="2.130.10.10">
    <property type="entry name" value="YVTN repeat-like/Quinoprotein amine dehydrogenase"/>
    <property type="match status" value="1"/>
</dbReference>
<evidence type="ECO:0000256" key="10">
    <source>
        <dbReference type="ARBA" id="ARBA00023228"/>
    </source>
</evidence>
<evidence type="ECO:0000313" key="15">
    <source>
        <dbReference type="EMBL" id="SSX33366.1"/>
    </source>
</evidence>
<reference evidence="14" key="1">
    <citation type="submission" date="2018-04" db="EMBL/GenBank/DDBJ databases">
        <authorList>
            <person name="Go L.Y."/>
            <person name="Mitchell J.A."/>
        </authorList>
    </citation>
    <scope>NUCLEOTIDE SEQUENCE</scope>
    <source>
        <tissue evidence="14">Whole organism</tissue>
    </source>
</reference>
<evidence type="ECO:0000313" key="14">
    <source>
        <dbReference type="EMBL" id="SSX13947.1"/>
    </source>
</evidence>
<evidence type="ECO:0000256" key="11">
    <source>
        <dbReference type="ARBA" id="ARBA00023242"/>
    </source>
</evidence>
<dbReference type="InterPro" id="IPR037363">
    <property type="entry name" value="Sec13/Seh1_fam"/>
</dbReference>
<evidence type="ECO:0000256" key="5">
    <source>
        <dbReference type="ARBA" id="ARBA00022574"/>
    </source>
</evidence>
<protein>
    <submittedName>
        <fullName evidence="14">CSON006341 protein</fullName>
    </submittedName>
</protein>
<dbReference type="GO" id="GO:0034198">
    <property type="term" value="P:cellular response to amino acid starvation"/>
    <property type="evidence" value="ECO:0007669"/>
    <property type="project" value="TreeGrafter"/>
</dbReference>
<reference evidence="15" key="2">
    <citation type="submission" date="2018-07" db="EMBL/GenBank/DDBJ databases">
        <authorList>
            <person name="Quirk P.G."/>
            <person name="Krulwich T.A."/>
        </authorList>
    </citation>
    <scope>NUCLEOTIDE SEQUENCE</scope>
</reference>
<dbReference type="GO" id="GO:1904263">
    <property type="term" value="P:positive regulation of TORC1 signaling"/>
    <property type="evidence" value="ECO:0007669"/>
    <property type="project" value="TreeGrafter"/>
</dbReference>
<keyword evidence="12" id="KW-0131">Cell cycle</keyword>
<gene>
    <name evidence="14" type="primary">CSON006341</name>
</gene>
<dbReference type="InterPro" id="IPR036322">
    <property type="entry name" value="WD40_repeat_dom_sf"/>
</dbReference>
<dbReference type="PANTHER" id="PTHR11024">
    <property type="entry name" value="NUCLEAR PORE COMPLEX PROTEIN SEC13 / SEH1 FAMILY MEMBER"/>
    <property type="match status" value="1"/>
</dbReference>
<evidence type="ECO:0000256" key="9">
    <source>
        <dbReference type="ARBA" id="ARBA00022927"/>
    </source>
</evidence>
<comment type="similarity">
    <text evidence="3">Belongs to the WD repeat SEC13 family.</text>
</comment>
<keyword evidence="10" id="KW-0458">Lysosome</keyword>
<dbReference type="EMBL" id="UFQS01002397">
    <property type="protein sequence ID" value="SSX13947.1"/>
    <property type="molecule type" value="Genomic_DNA"/>
</dbReference>
<dbReference type="GO" id="GO:0005764">
    <property type="term" value="C:lysosome"/>
    <property type="evidence" value="ECO:0007669"/>
    <property type="project" value="UniProtKB-SubCell"/>
</dbReference>
<keyword evidence="9" id="KW-0653">Protein transport</keyword>
<name>A0A336LAZ7_CULSO</name>
<dbReference type="OMA" id="EWECTAR"/>
<dbReference type="GO" id="GO:0031080">
    <property type="term" value="C:nuclear pore outer ring"/>
    <property type="evidence" value="ECO:0007669"/>
    <property type="project" value="TreeGrafter"/>
</dbReference>
<dbReference type="Pfam" id="PF00400">
    <property type="entry name" value="WD40"/>
    <property type="match status" value="3"/>
</dbReference>
<comment type="subcellular location">
    <subcellularLocation>
        <location evidence="2">Lysosome</location>
    </subcellularLocation>
    <subcellularLocation>
        <location evidence="1">Nucleus envelope</location>
    </subcellularLocation>
</comment>
<dbReference type="GO" id="GO:0015031">
    <property type="term" value="P:protein transport"/>
    <property type="evidence" value="ECO:0007669"/>
    <property type="project" value="UniProtKB-KW"/>
</dbReference>
<dbReference type="InterPro" id="IPR015943">
    <property type="entry name" value="WD40/YVTN_repeat-like_dom_sf"/>
</dbReference>
<keyword evidence="8" id="KW-0498">Mitosis</keyword>
<evidence type="ECO:0000256" key="7">
    <source>
        <dbReference type="ARBA" id="ARBA00022737"/>
    </source>
</evidence>
<dbReference type="VEuPathDB" id="VectorBase:CSON006341"/>
<dbReference type="GO" id="GO:0051301">
    <property type="term" value="P:cell division"/>
    <property type="evidence" value="ECO:0007669"/>
    <property type="project" value="UniProtKB-KW"/>
</dbReference>
<dbReference type="GO" id="GO:0005198">
    <property type="term" value="F:structural molecule activity"/>
    <property type="evidence" value="ECO:0007669"/>
    <property type="project" value="InterPro"/>
</dbReference>
<evidence type="ECO:0000256" key="2">
    <source>
        <dbReference type="ARBA" id="ARBA00004371"/>
    </source>
</evidence>
<organism evidence="14">
    <name type="scientific">Culicoides sonorensis</name>
    <name type="common">Biting midge</name>
    <dbReference type="NCBI Taxonomy" id="179676"/>
    <lineage>
        <taxon>Eukaryota</taxon>
        <taxon>Metazoa</taxon>
        <taxon>Ecdysozoa</taxon>
        <taxon>Arthropoda</taxon>
        <taxon>Hexapoda</taxon>
        <taxon>Insecta</taxon>
        <taxon>Pterygota</taxon>
        <taxon>Neoptera</taxon>
        <taxon>Endopterygota</taxon>
        <taxon>Diptera</taxon>
        <taxon>Nematocera</taxon>
        <taxon>Chironomoidea</taxon>
        <taxon>Ceratopogonidae</taxon>
        <taxon>Ceratopogoninae</taxon>
        <taxon>Culicoides</taxon>
        <taxon>Monoculicoides</taxon>
    </lineage>
</organism>
<dbReference type="PROSITE" id="PS50082">
    <property type="entry name" value="WD_REPEATS_2"/>
    <property type="match status" value="1"/>
</dbReference>
<accession>A0A336LAZ7</accession>
<evidence type="ECO:0000256" key="3">
    <source>
        <dbReference type="ARBA" id="ARBA00010102"/>
    </source>
</evidence>
<dbReference type="AlphaFoldDB" id="A0A336LAZ7"/>
<dbReference type="InterPro" id="IPR001680">
    <property type="entry name" value="WD40_rpt"/>
</dbReference>
<evidence type="ECO:0000256" key="6">
    <source>
        <dbReference type="ARBA" id="ARBA00022618"/>
    </source>
</evidence>
<keyword evidence="11" id="KW-0539">Nucleus</keyword>
<dbReference type="EMBL" id="UFQT01002397">
    <property type="protein sequence ID" value="SSX33366.1"/>
    <property type="molecule type" value="Genomic_DNA"/>
</dbReference>
<proteinExistence type="inferred from homology"/>